<evidence type="ECO:0000256" key="1">
    <source>
        <dbReference type="SAM" id="Phobius"/>
    </source>
</evidence>
<accession>A0A8J4C1S7</accession>
<dbReference type="Proteomes" id="UP000722791">
    <property type="component" value="Unassembled WGS sequence"/>
</dbReference>
<dbReference type="Proteomes" id="UP000747110">
    <property type="component" value="Unassembled WGS sequence"/>
</dbReference>
<sequence>MPLLPPAALGIVALAPASIGCAVPFSVALVVGDALSPAAALPGCCVELGLLALGLTLPPFLRAAASVAFRSAHTAMTSASDIDFDAAAAASLNPWPLMGTTIRSAGPTPSMGPPGRGLPTGVGGVMKGMGGAPGAAGAPMPACCCVTIDGQSRGNCSRAAVERHCGWPGFLRVQKHLRARGRKMRQVTSKGQDREIT</sequence>
<evidence type="ECO:0000313" key="4">
    <source>
        <dbReference type="Proteomes" id="UP000747110"/>
    </source>
</evidence>
<keyword evidence="1" id="KW-0472">Membrane</keyword>
<dbReference type="EMBL" id="BNCP01000004">
    <property type="protein sequence ID" value="GIL72792.1"/>
    <property type="molecule type" value="Genomic_DNA"/>
</dbReference>
<keyword evidence="1" id="KW-0812">Transmembrane</keyword>
<proteinExistence type="predicted"/>
<comment type="caution">
    <text evidence="2">The sequence shown here is derived from an EMBL/GenBank/DDBJ whole genome shotgun (WGS) entry which is preliminary data.</text>
</comment>
<name>A0A8J4C1S7_9CHLO</name>
<gene>
    <name evidence="2" type="ORF">Vretifemale_3102</name>
    <name evidence="3" type="ORF">Vretimale_4435</name>
</gene>
<feature type="transmembrane region" description="Helical" evidence="1">
    <location>
        <begin position="38"/>
        <end position="61"/>
    </location>
</feature>
<reference evidence="2" key="1">
    <citation type="journal article" date="2021" name="Proc. Natl. Acad. Sci. U.S.A.">
        <title>Three genomes in the algal genus Volvox reveal the fate of a haploid sex-determining region after a transition to homothallism.</title>
        <authorList>
            <person name="Yamamoto K."/>
            <person name="Hamaji T."/>
            <person name="Kawai-Toyooka H."/>
            <person name="Matsuzaki R."/>
            <person name="Takahashi F."/>
            <person name="Nishimura Y."/>
            <person name="Kawachi M."/>
            <person name="Noguchi H."/>
            <person name="Minakuchi Y."/>
            <person name="Umen J.G."/>
            <person name="Toyoda A."/>
            <person name="Nozaki H."/>
        </authorList>
    </citation>
    <scope>NUCLEOTIDE SEQUENCE</scope>
    <source>
        <strain evidence="3">NIES-3785</strain>
        <strain evidence="2">NIES-3786</strain>
    </source>
</reference>
<dbReference type="EMBL" id="BNCQ01000006">
    <property type="protein sequence ID" value="GIL99276.1"/>
    <property type="molecule type" value="Genomic_DNA"/>
</dbReference>
<protein>
    <submittedName>
        <fullName evidence="2">Uncharacterized protein</fullName>
    </submittedName>
</protein>
<keyword evidence="1" id="KW-1133">Transmembrane helix</keyword>
<organism evidence="2 4">
    <name type="scientific">Volvox reticuliferus</name>
    <dbReference type="NCBI Taxonomy" id="1737510"/>
    <lineage>
        <taxon>Eukaryota</taxon>
        <taxon>Viridiplantae</taxon>
        <taxon>Chlorophyta</taxon>
        <taxon>core chlorophytes</taxon>
        <taxon>Chlorophyceae</taxon>
        <taxon>CS clade</taxon>
        <taxon>Chlamydomonadales</taxon>
        <taxon>Volvocaceae</taxon>
        <taxon>Volvox</taxon>
    </lineage>
</organism>
<evidence type="ECO:0000313" key="2">
    <source>
        <dbReference type="EMBL" id="GIL72792.1"/>
    </source>
</evidence>
<dbReference type="AlphaFoldDB" id="A0A8J4C1S7"/>
<evidence type="ECO:0000313" key="3">
    <source>
        <dbReference type="EMBL" id="GIL99276.1"/>
    </source>
</evidence>
<keyword evidence="4" id="KW-1185">Reference proteome</keyword>